<dbReference type="GO" id="GO:0004553">
    <property type="term" value="F:hydrolase activity, hydrolyzing O-glycosyl compounds"/>
    <property type="evidence" value="ECO:0007669"/>
    <property type="project" value="UniProtKB-ARBA"/>
</dbReference>
<comment type="caution">
    <text evidence="2">The sequence shown here is derived from an EMBL/GenBank/DDBJ whole genome shotgun (WGS) entry which is preliminary data.</text>
</comment>
<dbReference type="AlphaFoldDB" id="R9GTE5"/>
<dbReference type="PATRIC" id="fig|1150600.3.peg.1836"/>
<evidence type="ECO:0000313" key="2">
    <source>
        <dbReference type="EMBL" id="EOR94991.1"/>
    </source>
</evidence>
<dbReference type="Gene3D" id="2.60.40.2810">
    <property type="match status" value="1"/>
</dbReference>
<dbReference type="Pfam" id="PF13585">
    <property type="entry name" value="CHU_C"/>
    <property type="match status" value="1"/>
</dbReference>
<gene>
    <name evidence="2" type="ORF">ADIARSV_1862</name>
</gene>
<dbReference type="Gene3D" id="2.60.120.200">
    <property type="match status" value="1"/>
</dbReference>
<evidence type="ECO:0000256" key="1">
    <source>
        <dbReference type="SAM" id="MobiDB-lite"/>
    </source>
</evidence>
<dbReference type="InterPro" id="IPR026341">
    <property type="entry name" value="T9SS_type_B"/>
</dbReference>
<evidence type="ECO:0000313" key="3">
    <source>
        <dbReference type="Proteomes" id="UP000014174"/>
    </source>
</evidence>
<dbReference type="STRING" id="1150600.ADIARSV_1862"/>
<dbReference type="eggNOG" id="COG3291">
    <property type="taxonomic scope" value="Bacteria"/>
</dbReference>
<feature type="region of interest" description="Disordered" evidence="1">
    <location>
        <begin position="979"/>
        <end position="1002"/>
    </location>
</feature>
<keyword evidence="3" id="KW-1185">Reference proteome</keyword>
<sequence length="1100" mass="116141">MAVIALVVLLTRPAKAQFPYVESFRNSTASGIVFGGTPEAILTAAPGTGTGGASIDPAGSGYLRLTNNTKNQKGFIYSTASFPSSKGLSVEFEYYIYGGTGADGICLFLYDASASPFVIGGFGGSLGYAQITTTTPVSPGVSKGYLGIGLDEFGNFSNPTEGRQGGSGMQPGSVTLRGKGDGAALTTGNYQFLTSKKPTDLTFALTEGGTTRKPDVSSTGYRKVFIDLVPNVNGGFNISVSITKGGSTLQTTTVIDNYYYPDLAPQNLSYGLSSSTGANTNFHEIRNVFIDVTSKSVLVEPLANPDNLTLCSGKVAIVDVTANDTTTNKGGSINKVSIDLDPSTVGIQTTNTIANQGTFSLNSNGTVSFTPISSFIGTVTGYYTVKDNFGMSSNPGIITLTYVATPVQPDAGKDSLINIITGAGNYILQGSAPGTNTGTWTQISGPEGAIILSPKVYNSLVNKLTGGIYVFRWTILSPGGCQLSDDMTLTVNRRPVAVDDTTTIALNTAIRIPVLANDTDEDGNNTLNKSSISIKTNPSHGALIVDPVTGLVFYTPNNAYSGYDIFFYTVKDNYGLESNIATVTIAVNIKPEGSNDNAFTYSNIPVLIRVLDNDRGRTGATVFKLSNPLHGTVALETDGTFTYTPVSGFSGKDSFTYMIRNLQNLESDPITVFINVNPLGSADAVTTASDTPVTIRVKDNDLSQTGTTVQQETNPLHGSIAVGETGIITYTPVAGYTGTDVFTYTLVTSDGLQSLPINVTVSITGLPPIAPAINVNVPLNGSTTINIPLPAGSFIKITTPPTHGTYTINPVTGEIIYTPNPGYSGPDEFEYTVTDGAGNESTPGKVTIAVNVPAKIGLAKALTSISKNTDGSYNIKFTFTIVNYGDYRIERLSLTDNLLTALAGNQFNVSGIAASGSLLINSSFNGNTDQELLLNTSSIQPLYKETVVVDLVVLVTTDETTFLNRALVKGLSVLDGAATTDESTNGLSPDSQISGDPTPSDPTPFTLEKETVFIPGGFSPNNDGINDNLIIQNALGKKVDIEIFNRWGNRVFRSKEYQNTWNGKCTEGIHMGEDVPVGTYYYIVVLDNKEKKAGYLTINR</sequence>
<dbReference type="Pfam" id="PF17963">
    <property type="entry name" value="Big_9"/>
    <property type="match status" value="5"/>
</dbReference>
<accession>R9GTE5</accession>
<name>R9GTE5_9SPHI</name>
<dbReference type="InterPro" id="IPR013320">
    <property type="entry name" value="ConA-like_dom_sf"/>
</dbReference>
<dbReference type="eggNOG" id="COG3209">
    <property type="taxonomic scope" value="Bacteria"/>
</dbReference>
<dbReference type="Proteomes" id="UP000014174">
    <property type="component" value="Unassembled WGS sequence"/>
</dbReference>
<dbReference type="Gene3D" id="2.60.40.3440">
    <property type="match status" value="3"/>
</dbReference>
<dbReference type="NCBIfam" id="TIGR04131">
    <property type="entry name" value="Bac_Flav_CTERM"/>
    <property type="match status" value="1"/>
</dbReference>
<dbReference type="NCBIfam" id="NF012211">
    <property type="entry name" value="tand_rpt_95"/>
    <property type="match status" value="3"/>
</dbReference>
<dbReference type="EMBL" id="AQPN01000070">
    <property type="protein sequence ID" value="EOR94991.1"/>
    <property type="molecule type" value="Genomic_DNA"/>
</dbReference>
<dbReference type="GO" id="GO:0005975">
    <property type="term" value="P:carbohydrate metabolic process"/>
    <property type="evidence" value="ECO:0007669"/>
    <property type="project" value="UniProtKB-ARBA"/>
</dbReference>
<protein>
    <recommendedName>
        <fullName evidence="4">Tandem-95 repeat protein</fullName>
    </recommendedName>
</protein>
<dbReference type="eggNOG" id="COG2373">
    <property type="taxonomic scope" value="Bacteria"/>
</dbReference>
<proteinExistence type="predicted"/>
<dbReference type="SUPFAM" id="SSF49899">
    <property type="entry name" value="Concanavalin A-like lectins/glucanases"/>
    <property type="match status" value="1"/>
</dbReference>
<evidence type="ECO:0008006" key="4">
    <source>
        <dbReference type="Google" id="ProtNLM"/>
    </source>
</evidence>
<organism evidence="2 3">
    <name type="scientific">Arcticibacter svalbardensis MN12-7</name>
    <dbReference type="NCBI Taxonomy" id="1150600"/>
    <lineage>
        <taxon>Bacteria</taxon>
        <taxon>Pseudomonadati</taxon>
        <taxon>Bacteroidota</taxon>
        <taxon>Sphingobacteriia</taxon>
        <taxon>Sphingobacteriales</taxon>
        <taxon>Sphingobacteriaceae</taxon>
        <taxon>Arcticibacter</taxon>
    </lineage>
</organism>
<feature type="compositionally biased region" description="Polar residues" evidence="1">
    <location>
        <begin position="980"/>
        <end position="997"/>
    </location>
</feature>
<reference evidence="2 3" key="1">
    <citation type="journal article" date="2013" name="Genome Announc.">
        <title>Draft Genome Sequence of Arcticibacter svalbardensis Strain MN12-7T, a Member of the Family Sphingobacteriaceae Isolated from an Arctic Soil Sample.</title>
        <authorList>
            <person name="Shivaji S."/>
            <person name="Ara S."/>
            <person name="Prasad S."/>
            <person name="Manasa B.P."/>
            <person name="Begum Z."/>
            <person name="Singh A."/>
            <person name="Kumar Pinnaka A."/>
        </authorList>
    </citation>
    <scope>NUCLEOTIDE SEQUENCE [LARGE SCALE GENOMIC DNA]</scope>
    <source>
        <strain evidence="2 3">MN12-7</strain>
    </source>
</reference>